<evidence type="ECO:0000313" key="5">
    <source>
        <dbReference type="Proteomes" id="UP000195437"/>
    </source>
</evidence>
<sequence>MSRMAVRKAQAADQTALREMMLEYIVDFYQRPEPAAEKLDRLQAMLLQGDNGLQLVAEEDGVYQGFATLYFTYSTLRADRIVTMNDLYVLEAYRGSGVAEKLFKACVAFTREHGFAIMQWETNQENSRAQRFYEKMGGQLGDGLHYVI</sequence>
<keyword evidence="5" id="KW-1185">Reference proteome</keyword>
<gene>
    <name evidence="4" type="ORF">CBW65_06090</name>
</gene>
<dbReference type="PROSITE" id="PS51186">
    <property type="entry name" value="GNAT"/>
    <property type="match status" value="1"/>
</dbReference>
<evidence type="ECO:0000313" key="4">
    <source>
        <dbReference type="EMBL" id="ARU60702.1"/>
    </source>
</evidence>
<dbReference type="InterPro" id="IPR050832">
    <property type="entry name" value="Bact_Acetyltransf"/>
</dbReference>
<dbReference type="OrthoDB" id="9792929at2"/>
<dbReference type="PANTHER" id="PTHR43877:SF2">
    <property type="entry name" value="AMINOALKYLPHOSPHONATE N-ACETYLTRANSFERASE-RELATED"/>
    <property type="match status" value="1"/>
</dbReference>
<keyword evidence="2" id="KW-0012">Acyltransferase</keyword>
<dbReference type="SUPFAM" id="SSF55729">
    <property type="entry name" value="Acyl-CoA N-acyltransferases (Nat)"/>
    <property type="match status" value="1"/>
</dbReference>
<protein>
    <submittedName>
        <fullName evidence="4">GNAT family N-acetyltransferase</fullName>
    </submittedName>
</protein>
<dbReference type="InterPro" id="IPR016181">
    <property type="entry name" value="Acyl_CoA_acyltransferase"/>
</dbReference>
<proteinExistence type="predicted"/>
<reference evidence="5" key="1">
    <citation type="submission" date="2017-05" db="EMBL/GenBank/DDBJ databases">
        <authorList>
            <person name="Sung H."/>
        </authorList>
    </citation>
    <scope>NUCLEOTIDE SEQUENCE [LARGE SCALE GENOMIC DNA]</scope>
    <source>
        <strain evidence="5">AR23208</strain>
    </source>
</reference>
<dbReference type="EMBL" id="CP021434">
    <property type="protein sequence ID" value="ARU60702.1"/>
    <property type="molecule type" value="Genomic_DNA"/>
</dbReference>
<dbReference type="GO" id="GO:0016747">
    <property type="term" value="F:acyltransferase activity, transferring groups other than amino-acyl groups"/>
    <property type="evidence" value="ECO:0007669"/>
    <property type="project" value="InterPro"/>
</dbReference>
<feature type="domain" description="N-acetyltransferase" evidence="3">
    <location>
        <begin position="4"/>
        <end position="148"/>
    </location>
</feature>
<dbReference type="AlphaFoldDB" id="A0A1Y0IJL8"/>
<dbReference type="KEGG" id="tum:CBW65_06090"/>
<dbReference type="CDD" id="cd04301">
    <property type="entry name" value="NAT_SF"/>
    <property type="match status" value="1"/>
</dbReference>
<organism evidence="4 5">
    <name type="scientific">Tumebacillus avium</name>
    <dbReference type="NCBI Taxonomy" id="1903704"/>
    <lineage>
        <taxon>Bacteria</taxon>
        <taxon>Bacillati</taxon>
        <taxon>Bacillota</taxon>
        <taxon>Bacilli</taxon>
        <taxon>Bacillales</taxon>
        <taxon>Alicyclobacillaceae</taxon>
        <taxon>Tumebacillus</taxon>
    </lineage>
</organism>
<dbReference type="PANTHER" id="PTHR43877">
    <property type="entry name" value="AMINOALKYLPHOSPHONATE N-ACETYLTRANSFERASE-RELATED-RELATED"/>
    <property type="match status" value="1"/>
</dbReference>
<dbReference type="InterPro" id="IPR000182">
    <property type="entry name" value="GNAT_dom"/>
</dbReference>
<dbReference type="Proteomes" id="UP000195437">
    <property type="component" value="Chromosome"/>
</dbReference>
<name>A0A1Y0IJL8_9BACL</name>
<keyword evidence="1 4" id="KW-0808">Transferase</keyword>
<evidence type="ECO:0000259" key="3">
    <source>
        <dbReference type="PROSITE" id="PS51186"/>
    </source>
</evidence>
<evidence type="ECO:0000256" key="2">
    <source>
        <dbReference type="ARBA" id="ARBA00023315"/>
    </source>
</evidence>
<dbReference type="Gene3D" id="3.40.630.30">
    <property type="match status" value="1"/>
</dbReference>
<evidence type="ECO:0000256" key="1">
    <source>
        <dbReference type="ARBA" id="ARBA00022679"/>
    </source>
</evidence>
<dbReference type="Pfam" id="PF00583">
    <property type="entry name" value="Acetyltransf_1"/>
    <property type="match status" value="1"/>
</dbReference>
<accession>A0A1Y0IJL8</accession>